<accession>A0ABX8VB47</accession>
<dbReference type="Gene3D" id="3.10.620.30">
    <property type="match status" value="1"/>
</dbReference>
<dbReference type="Gene3D" id="2.60.40.3140">
    <property type="match status" value="1"/>
</dbReference>
<evidence type="ECO:0000256" key="1">
    <source>
        <dbReference type="PROSITE-ProRule" id="PRU00339"/>
    </source>
</evidence>
<organism evidence="4 5">
    <name type="scientific">Flavobacterium litorale</name>
    <dbReference type="NCBI Taxonomy" id="2856519"/>
    <lineage>
        <taxon>Bacteria</taxon>
        <taxon>Pseudomonadati</taxon>
        <taxon>Bacteroidota</taxon>
        <taxon>Flavobacteriia</taxon>
        <taxon>Flavobacteriales</taxon>
        <taxon>Flavobacteriaceae</taxon>
        <taxon>Flavobacterium</taxon>
    </lineage>
</organism>
<dbReference type="SUPFAM" id="SSF48452">
    <property type="entry name" value="TPR-like"/>
    <property type="match status" value="1"/>
</dbReference>
<evidence type="ECO:0000313" key="4">
    <source>
        <dbReference type="EMBL" id="QYJ68035.1"/>
    </source>
</evidence>
<protein>
    <submittedName>
        <fullName evidence="4">DUF3857 domain-containing protein</fullName>
    </submittedName>
</protein>
<feature type="chain" id="PRO_5045423898" evidence="2">
    <location>
        <begin position="18"/>
        <end position="1249"/>
    </location>
</feature>
<feature type="signal peptide" evidence="2">
    <location>
        <begin position="1"/>
        <end position="17"/>
    </location>
</feature>
<evidence type="ECO:0000256" key="2">
    <source>
        <dbReference type="SAM" id="SignalP"/>
    </source>
</evidence>
<dbReference type="SMART" id="SM00460">
    <property type="entry name" value="TGc"/>
    <property type="match status" value="1"/>
</dbReference>
<dbReference type="SMART" id="SM00028">
    <property type="entry name" value="TPR"/>
    <property type="match status" value="2"/>
</dbReference>
<dbReference type="InterPro" id="IPR024618">
    <property type="entry name" value="DUF3857"/>
</dbReference>
<sequence length="1249" mass="144526">MKKIVLLLFLISGIVNAQDTNKVWDLLLKNDRQGARQAFDTTFKKQKDDSIELLVLDALIDKEMGTIYFDETFLKKMTKIEESENYLYPLWYEEYALGSPNSDGFTSLSYKKLDFVAGVDKYKSYPIVIYNKAIYDRRRLDFDAYKESINKLDAITKWQFCGVFENMNGSGLDIDYEPEHYAKNDKMFNANSNGIVNWYVPAIPQNEGYHFYYNEAEYGNGIIYAQSFIESDKTREVVLNLGTSGPIKVFVNDIEIYTNDKAVTTDLNAFHVKFNLLKGTNRLLIKSATDGNNDYFYAAIKDVNQNTIPALKYYDTYKPYNKATLEALNANEINPFFEDYLVTKLAKQPDSVFYTLLLYNAYIYNHKYEKAYKVIQKLTEKYPNSSLLKVELVSYYTLVDDSQKVEELNETLLLKDEDYYYSIATKIQDGNWTRKANISELEKYRDKAKKLNSEIFGQLYDFMITTRNADIDNAIKQAEEILDGSYDNENLVYNFASLYSSLKKDKEKTISIYEDIVSKREDITAQNALINYYQSVGRKEDVKAMVKSRIKHYSYLNSFYEEMIALANQENDYEFAIKNAEIGLANFPYSFDLMEKMGMAYNALKDTKKAEEYFKKSLTHYSSNSTLRKRLYDITKVPDEIDQVVTKNIYDLIKERRGSEMNSNYGVSILLDQYIVNVLPEGSRETKSVLVYQVTAENGIEELKEFNLARGNSLNIIKAEIVKPDGNIVPGEKNYNTIVFTNLAVNDVVYIEYENAVNGYGRFYKDFTETYTFNGAYPVHQALFSIIYPENVTFAYDVMNGEVPNTTQKINGRNCITWEKKNIPTMPLYESFSPEYNDIAMQIRISSIKSWSDISNWYADLVKKNLDMDRIALETYDEIFPKGVTNLTEEEIAYKIYEYIENNITYSSLDFRQSGYVPQKPSKTISTKLGDCKDVSTLFVAMAQKAGLKANLVLVLTSDNGTEGLKLPAINFNHCIVKVNFEDKDYFIELTDKYLPFKTMPMSLYNAKALVVSFDKKENEKSKVINVPANNKRQNIKTTTTTIKVADDVKYYTSRHQVKGLANSYYNELFSEATTADVRNKEFEESINSKLNKVVLLQDAKLIGKNDKFKDEMNFEIQFSVTEKLQSVGSLKIMEIPYLDKVYTRDVIAKEKRNFDILYTRYEDANEYDTEVILTIEEGKKFTEIPENKTLSFKKHQYSIKYELVNPTTLKVTRKVQLPWDTITTEEYAEYKKYVEEAIAAEESIVGFK</sequence>
<dbReference type="InterPro" id="IPR038765">
    <property type="entry name" value="Papain-like_cys_pep_sf"/>
</dbReference>
<dbReference type="InterPro" id="IPR011990">
    <property type="entry name" value="TPR-like_helical_dom_sf"/>
</dbReference>
<dbReference type="InterPro" id="IPR002931">
    <property type="entry name" value="Transglutaminase-like"/>
</dbReference>
<feature type="repeat" description="TPR" evidence="1">
    <location>
        <begin position="591"/>
        <end position="624"/>
    </location>
</feature>
<name>A0ABX8VB47_9FLAO</name>
<dbReference type="PROSITE" id="PS50005">
    <property type="entry name" value="TPR"/>
    <property type="match status" value="1"/>
</dbReference>
<dbReference type="EMBL" id="CP080429">
    <property type="protein sequence ID" value="QYJ68035.1"/>
    <property type="molecule type" value="Genomic_DNA"/>
</dbReference>
<dbReference type="Pfam" id="PF12969">
    <property type="entry name" value="DUF3857"/>
    <property type="match status" value="1"/>
</dbReference>
<evidence type="ECO:0000259" key="3">
    <source>
        <dbReference type="SMART" id="SM00460"/>
    </source>
</evidence>
<feature type="domain" description="Transglutaminase-like" evidence="3">
    <location>
        <begin position="924"/>
        <end position="992"/>
    </location>
</feature>
<evidence type="ECO:0000313" key="5">
    <source>
        <dbReference type="Proteomes" id="UP000825381"/>
    </source>
</evidence>
<keyword evidence="2" id="KW-0732">Signal</keyword>
<dbReference type="SUPFAM" id="SSF54001">
    <property type="entry name" value="Cysteine proteinases"/>
    <property type="match status" value="1"/>
</dbReference>
<dbReference type="InterPro" id="IPR019734">
    <property type="entry name" value="TPR_rpt"/>
</dbReference>
<dbReference type="RefSeq" id="WP_220640380.1">
    <property type="nucleotide sequence ID" value="NZ_CP080429.1"/>
</dbReference>
<keyword evidence="5" id="KW-1185">Reference proteome</keyword>
<gene>
    <name evidence="4" type="ORF">K1I41_10935</name>
</gene>
<proteinExistence type="predicted"/>
<reference evidence="4 5" key="1">
    <citation type="submission" date="2021-07" db="EMBL/GenBank/DDBJ databases">
        <title>Flavobacterium WSW3-B6 sp.nov, isolated from seaweed.</title>
        <authorList>
            <person name="Muhammad N."/>
            <person name="Ho H."/>
            <person name="Lee Y.-J."/>
            <person name="Nguyen T."/>
            <person name="Ho J."/>
            <person name="Kim S.-G."/>
        </authorList>
    </citation>
    <scope>NUCLEOTIDE SEQUENCE [LARGE SCALE GENOMIC DNA]</scope>
    <source>
        <strain evidence="4 5">WSW3-B6</strain>
    </source>
</reference>
<dbReference type="Gene3D" id="1.25.40.10">
    <property type="entry name" value="Tetratricopeptide repeat domain"/>
    <property type="match status" value="2"/>
</dbReference>
<dbReference type="Proteomes" id="UP000825381">
    <property type="component" value="Chromosome"/>
</dbReference>
<dbReference type="Pfam" id="PF01841">
    <property type="entry name" value="Transglut_core"/>
    <property type="match status" value="1"/>
</dbReference>
<keyword evidence="1" id="KW-0802">TPR repeat</keyword>